<dbReference type="InterPro" id="IPR015927">
    <property type="entry name" value="Peptidase_S24_S26A/B/C"/>
</dbReference>
<dbReference type="KEGG" id="sbk:SHEWBE_3001"/>
<protein>
    <submittedName>
        <fullName evidence="5">HTH-type transcriptional regulator PrtR</fullName>
    </submittedName>
</protein>
<dbReference type="OrthoDB" id="8613261at2"/>
<dbReference type="InterPro" id="IPR010982">
    <property type="entry name" value="Lambda_DNA-bd_dom_sf"/>
</dbReference>
<evidence type="ECO:0000313" key="5">
    <source>
        <dbReference type="EMBL" id="SQH76964.1"/>
    </source>
</evidence>
<dbReference type="InterPro" id="IPR001387">
    <property type="entry name" value="Cro/C1-type_HTH"/>
</dbReference>
<evidence type="ECO:0000259" key="4">
    <source>
        <dbReference type="PROSITE" id="PS50943"/>
    </source>
</evidence>
<dbReference type="PROSITE" id="PS50943">
    <property type="entry name" value="HTH_CROC1"/>
    <property type="match status" value="1"/>
</dbReference>
<proteinExistence type="predicted"/>
<dbReference type="EMBL" id="LS483452">
    <property type="protein sequence ID" value="SQH76964.1"/>
    <property type="molecule type" value="Genomic_DNA"/>
</dbReference>
<dbReference type="GO" id="GO:0003677">
    <property type="term" value="F:DNA binding"/>
    <property type="evidence" value="ECO:0007669"/>
    <property type="project" value="UniProtKB-KW"/>
</dbReference>
<accession>A0A330M6E1</accession>
<keyword evidence="2" id="KW-0238">DNA-binding</keyword>
<dbReference type="Gene3D" id="2.10.109.10">
    <property type="entry name" value="Umud Fragment, subunit A"/>
    <property type="match status" value="1"/>
</dbReference>
<dbReference type="Proteomes" id="UP000250123">
    <property type="component" value="Chromosome SHEWBE"/>
</dbReference>
<dbReference type="SMART" id="SM00530">
    <property type="entry name" value="HTH_XRE"/>
    <property type="match status" value="1"/>
</dbReference>
<keyword evidence="3" id="KW-0804">Transcription</keyword>
<dbReference type="PANTHER" id="PTHR40661:SF2">
    <property type="entry name" value="HTH-TYPE TRANSCRIPTIONAL REGULATOR PRTR"/>
    <property type="match status" value="1"/>
</dbReference>
<keyword evidence="1" id="KW-0805">Transcription regulation</keyword>
<dbReference type="Pfam" id="PF01381">
    <property type="entry name" value="HTH_3"/>
    <property type="match status" value="1"/>
</dbReference>
<evidence type="ECO:0000313" key="6">
    <source>
        <dbReference type="Proteomes" id="UP000250123"/>
    </source>
</evidence>
<sequence length="231" mass="25843">MKTLGIRSKERRKLIKLTQLELSKLVGVSSVTISQWESGDTSPNGQNLYKLAKALKCDPDWLLFGHDKNFEGKGSDWTGSLELWGNETVLSKDEVEVPFFTEVELSAGDGNIPAQENHGPKLRFARSTLKRLGVQPENVACVKVSGNSMEPVLPNGSTVGVDTDNKTVTDGKMYAINHDGMLRVKLVYRLPGNGIRLRSYNADEYPDERYDEDQAKYINMIGKVFWYSVLL</sequence>
<dbReference type="Pfam" id="PF00717">
    <property type="entry name" value="Peptidase_S24"/>
    <property type="match status" value="1"/>
</dbReference>
<dbReference type="CDD" id="cd06529">
    <property type="entry name" value="S24_LexA-like"/>
    <property type="match status" value="1"/>
</dbReference>
<dbReference type="PANTHER" id="PTHR40661">
    <property type="match status" value="1"/>
</dbReference>
<evidence type="ECO:0000256" key="1">
    <source>
        <dbReference type="ARBA" id="ARBA00023015"/>
    </source>
</evidence>
<dbReference type="CDD" id="cd00093">
    <property type="entry name" value="HTH_XRE"/>
    <property type="match status" value="1"/>
</dbReference>
<organism evidence="5 6">
    <name type="scientific">Shewanella benthica</name>
    <dbReference type="NCBI Taxonomy" id="43661"/>
    <lineage>
        <taxon>Bacteria</taxon>
        <taxon>Pseudomonadati</taxon>
        <taxon>Pseudomonadota</taxon>
        <taxon>Gammaproteobacteria</taxon>
        <taxon>Alteromonadales</taxon>
        <taxon>Shewanellaceae</taxon>
        <taxon>Shewanella</taxon>
    </lineage>
</organism>
<dbReference type="SUPFAM" id="SSF51306">
    <property type="entry name" value="LexA/Signal peptidase"/>
    <property type="match status" value="1"/>
</dbReference>
<dbReference type="SUPFAM" id="SSF47413">
    <property type="entry name" value="lambda repressor-like DNA-binding domains"/>
    <property type="match status" value="1"/>
</dbReference>
<evidence type="ECO:0000256" key="3">
    <source>
        <dbReference type="ARBA" id="ARBA00023163"/>
    </source>
</evidence>
<dbReference type="InterPro" id="IPR036286">
    <property type="entry name" value="LexA/Signal_pep-like_sf"/>
</dbReference>
<gene>
    <name evidence="5" type="primary">prtR</name>
    <name evidence="5" type="ORF">SHEWBE_3001</name>
</gene>
<feature type="domain" description="HTH cro/C1-type" evidence="4">
    <location>
        <begin position="9"/>
        <end position="62"/>
    </location>
</feature>
<name>A0A330M6E1_9GAMM</name>
<evidence type="ECO:0000256" key="2">
    <source>
        <dbReference type="ARBA" id="ARBA00023125"/>
    </source>
</evidence>
<dbReference type="AlphaFoldDB" id="A0A330M6E1"/>
<dbReference type="InterPro" id="IPR039418">
    <property type="entry name" value="LexA-like"/>
</dbReference>
<reference evidence="6" key="1">
    <citation type="submission" date="2018-06" db="EMBL/GenBank/DDBJ databases">
        <authorList>
            <person name="Cea G.-C."/>
            <person name="William W."/>
        </authorList>
    </citation>
    <scope>NUCLEOTIDE SEQUENCE [LARGE SCALE GENOMIC DNA]</scope>
    <source>
        <strain evidence="6">DB21MT-2</strain>
    </source>
</reference>
<dbReference type="RefSeq" id="WP_112353008.1">
    <property type="nucleotide sequence ID" value="NZ_LS483452.1"/>
</dbReference>
<dbReference type="Gene3D" id="1.10.260.40">
    <property type="entry name" value="lambda repressor-like DNA-binding domains"/>
    <property type="match status" value="1"/>
</dbReference>